<proteinExistence type="inferred from homology"/>
<accession>A0A9P4XY30</accession>
<sequence>MGYSFEDVIQDPSEGKIIILVLITIPLCILATILRVVATKRGGRKLAWDDLFAVLALVGFLVYAICPLATVAVATDMSDYDVEVLSAKLAYIVTPFFYVNQLFAKGSLFVLYHRIFQTDPTFKIWVYVLAAIHVCWFITFIFLLLFLCNPISKWWDVDGTQPGSCINGNAFLVSEETINSAMDFAMIALAVYVVQKLQMKRLVKTKLTFIFVMGGLSGVIGFVKIGLVYSAANTAGQENNSNAFWDLLQMATSIFCACAPMYKSFIPLQNIWRRIASSMRSWSSKTRLYLILPNSSKGEAMTGSGETPGRKGVPQTAENGARFLRGSQIEYTWFDGELVDDIQLSNRDPSESKHGRVEQTVDMV</sequence>
<feature type="transmembrane region" description="Helical" evidence="7">
    <location>
        <begin position="89"/>
        <end position="112"/>
    </location>
</feature>
<feature type="region of interest" description="Disordered" evidence="6">
    <location>
        <begin position="345"/>
        <end position="364"/>
    </location>
</feature>
<dbReference type="AlphaFoldDB" id="A0A9P4XY30"/>
<feature type="compositionally biased region" description="Basic and acidic residues" evidence="6">
    <location>
        <begin position="348"/>
        <end position="364"/>
    </location>
</feature>
<dbReference type="PANTHER" id="PTHR33048:SF47">
    <property type="entry name" value="INTEGRAL MEMBRANE PROTEIN-RELATED"/>
    <property type="match status" value="1"/>
</dbReference>
<dbReference type="Pfam" id="PF20684">
    <property type="entry name" value="Fung_rhodopsin"/>
    <property type="match status" value="1"/>
</dbReference>
<evidence type="ECO:0000256" key="1">
    <source>
        <dbReference type="ARBA" id="ARBA00004141"/>
    </source>
</evidence>
<organism evidence="9 10">
    <name type="scientific">Cryphonectria parasitica (strain ATCC 38755 / EP155)</name>
    <dbReference type="NCBI Taxonomy" id="660469"/>
    <lineage>
        <taxon>Eukaryota</taxon>
        <taxon>Fungi</taxon>
        <taxon>Dikarya</taxon>
        <taxon>Ascomycota</taxon>
        <taxon>Pezizomycotina</taxon>
        <taxon>Sordariomycetes</taxon>
        <taxon>Sordariomycetidae</taxon>
        <taxon>Diaporthales</taxon>
        <taxon>Cryphonectriaceae</taxon>
        <taxon>Cryphonectria-Endothia species complex</taxon>
        <taxon>Cryphonectria</taxon>
    </lineage>
</organism>
<keyword evidence="2 7" id="KW-0812">Transmembrane</keyword>
<feature type="transmembrane region" description="Helical" evidence="7">
    <location>
        <begin position="243"/>
        <end position="262"/>
    </location>
</feature>
<dbReference type="PANTHER" id="PTHR33048">
    <property type="entry name" value="PTH11-LIKE INTEGRAL MEMBRANE PROTEIN (AFU_ORTHOLOGUE AFUA_5G11245)"/>
    <property type="match status" value="1"/>
</dbReference>
<feature type="transmembrane region" description="Helical" evidence="7">
    <location>
        <begin position="50"/>
        <end position="74"/>
    </location>
</feature>
<evidence type="ECO:0000256" key="7">
    <source>
        <dbReference type="SAM" id="Phobius"/>
    </source>
</evidence>
<evidence type="ECO:0000313" key="9">
    <source>
        <dbReference type="EMBL" id="KAF3763034.1"/>
    </source>
</evidence>
<protein>
    <recommendedName>
        <fullName evidence="8">Rhodopsin domain-containing protein</fullName>
    </recommendedName>
</protein>
<name>A0A9P4XY30_CRYP1</name>
<evidence type="ECO:0000256" key="6">
    <source>
        <dbReference type="SAM" id="MobiDB-lite"/>
    </source>
</evidence>
<evidence type="ECO:0000256" key="5">
    <source>
        <dbReference type="ARBA" id="ARBA00038359"/>
    </source>
</evidence>
<evidence type="ECO:0000256" key="4">
    <source>
        <dbReference type="ARBA" id="ARBA00023136"/>
    </source>
</evidence>
<dbReference type="InterPro" id="IPR049326">
    <property type="entry name" value="Rhodopsin_dom_fungi"/>
</dbReference>
<keyword evidence="3 7" id="KW-1133">Transmembrane helix</keyword>
<gene>
    <name evidence="9" type="ORF">M406DRAFT_322988</name>
</gene>
<comment type="similarity">
    <text evidence="5">Belongs to the SAT4 family.</text>
</comment>
<reference evidence="9" key="1">
    <citation type="journal article" date="2020" name="Phytopathology">
        <title>Genome sequence of the chestnut blight fungus Cryphonectria parasitica EP155: A fundamental resource for an archetypical invasive plant pathogen.</title>
        <authorList>
            <person name="Crouch J.A."/>
            <person name="Dawe A."/>
            <person name="Aerts A."/>
            <person name="Barry K."/>
            <person name="Churchill A.C.L."/>
            <person name="Grimwood J."/>
            <person name="Hillman B."/>
            <person name="Milgroom M.G."/>
            <person name="Pangilinan J."/>
            <person name="Smith M."/>
            <person name="Salamov A."/>
            <person name="Schmutz J."/>
            <person name="Yadav J."/>
            <person name="Grigoriev I.V."/>
            <person name="Nuss D."/>
        </authorList>
    </citation>
    <scope>NUCLEOTIDE SEQUENCE</scope>
    <source>
        <strain evidence="9">EP155</strain>
    </source>
</reference>
<keyword evidence="4 7" id="KW-0472">Membrane</keyword>
<feature type="transmembrane region" description="Helical" evidence="7">
    <location>
        <begin position="177"/>
        <end position="195"/>
    </location>
</feature>
<dbReference type="EMBL" id="MU032349">
    <property type="protein sequence ID" value="KAF3763034.1"/>
    <property type="molecule type" value="Genomic_DNA"/>
</dbReference>
<dbReference type="GO" id="GO:0016020">
    <property type="term" value="C:membrane"/>
    <property type="evidence" value="ECO:0007669"/>
    <property type="project" value="UniProtKB-SubCell"/>
</dbReference>
<keyword evidence="10" id="KW-1185">Reference proteome</keyword>
<dbReference type="OrthoDB" id="444631at2759"/>
<comment type="caution">
    <text evidence="9">The sequence shown here is derived from an EMBL/GenBank/DDBJ whole genome shotgun (WGS) entry which is preliminary data.</text>
</comment>
<feature type="transmembrane region" description="Helical" evidence="7">
    <location>
        <begin position="124"/>
        <end position="147"/>
    </location>
</feature>
<evidence type="ECO:0000256" key="2">
    <source>
        <dbReference type="ARBA" id="ARBA00022692"/>
    </source>
</evidence>
<comment type="subcellular location">
    <subcellularLocation>
        <location evidence="1">Membrane</location>
        <topology evidence="1">Multi-pass membrane protein</topology>
    </subcellularLocation>
</comment>
<dbReference type="RefSeq" id="XP_040774013.1">
    <property type="nucleotide sequence ID" value="XM_040919721.1"/>
</dbReference>
<evidence type="ECO:0000313" key="10">
    <source>
        <dbReference type="Proteomes" id="UP000803844"/>
    </source>
</evidence>
<evidence type="ECO:0000259" key="8">
    <source>
        <dbReference type="Pfam" id="PF20684"/>
    </source>
</evidence>
<dbReference type="InterPro" id="IPR052337">
    <property type="entry name" value="SAT4-like"/>
</dbReference>
<dbReference type="GeneID" id="63836850"/>
<feature type="domain" description="Rhodopsin" evidence="8">
    <location>
        <begin position="34"/>
        <end position="266"/>
    </location>
</feature>
<feature type="transmembrane region" description="Helical" evidence="7">
    <location>
        <begin position="17"/>
        <end position="38"/>
    </location>
</feature>
<evidence type="ECO:0000256" key="3">
    <source>
        <dbReference type="ARBA" id="ARBA00022989"/>
    </source>
</evidence>
<feature type="transmembrane region" description="Helical" evidence="7">
    <location>
        <begin position="207"/>
        <end position="231"/>
    </location>
</feature>
<dbReference type="Proteomes" id="UP000803844">
    <property type="component" value="Unassembled WGS sequence"/>
</dbReference>